<gene>
    <name evidence="9" type="ORF">EV207_10577</name>
</gene>
<keyword evidence="2" id="KW-0813">Transport</keyword>
<dbReference type="AlphaFoldDB" id="A0A4R2P8B8"/>
<feature type="transmembrane region" description="Helical" evidence="7">
    <location>
        <begin position="361"/>
        <end position="384"/>
    </location>
</feature>
<feature type="transmembrane region" description="Helical" evidence="7">
    <location>
        <begin position="141"/>
        <end position="163"/>
    </location>
</feature>
<organism evidence="9 10">
    <name type="scientific">Scopulibacillus darangshiensis</name>
    <dbReference type="NCBI Taxonomy" id="442528"/>
    <lineage>
        <taxon>Bacteria</taxon>
        <taxon>Bacillati</taxon>
        <taxon>Bacillota</taxon>
        <taxon>Bacilli</taxon>
        <taxon>Bacillales</taxon>
        <taxon>Sporolactobacillaceae</taxon>
        <taxon>Scopulibacillus</taxon>
    </lineage>
</organism>
<feature type="transmembrane region" description="Helical" evidence="7">
    <location>
        <begin position="404"/>
        <end position="421"/>
    </location>
</feature>
<comment type="subcellular location">
    <subcellularLocation>
        <location evidence="1">Cell membrane</location>
        <topology evidence="1">Multi-pass membrane protein</topology>
    </subcellularLocation>
</comment>
<feature type="transmembrane region" description="Helical" evidence="7">
    <location>
        <begin position="470"/>
        <end position="492"/>
    </location>
</feature>
<evidence type="ECO:0000256" key="6">
    <source>
        <dbReference type="ARBA" id="ARBA00023136"/>
    </source>
</evidence>
<protein>
    <submittedName>
        <fullName evidence="9">EmrB/QacA subfamily drug resistance transporter</fullName>
    </submittedName>
</protein>
<feature type="transmembrane region" description="Helical" evidence="7">
    <location>
        <begin position="228"/>
        <end position="251"/>
    </location>
</feature>
<name>A0A4R2P8B8_9BACL</name>
<keyword evidence="5 7" id="KW-1133">Transmembrane helix</keyword>
<evidence type="ECO:0000256" key="7">
    <source>
        <dbReference type="SAM" id="Phobius"/>
    </source>
</evidence>
<dbReference type="PANTHER" id="PTHR23501:SF191">
    <property type="entry name" value="VACUOLAR BASIC AMINO ACID TRANSPORTER 4"/>
    <property type="match status" value="1"/>
</dbReference>
<feature type="transmembrane region" description="Helical" evidence="7">
    <location>
        <begin position="108"/>
        <end position="129"/>
    </location>
</feature>
<keyword evidence="4 7" id="KW-0812">Transmembrane</keyword>
<evidence type="ECO:0000256" key="2">
    <source>
        <dbReference type="ARBA" id="ARBA00022448"/>
    </source>
</evidence>
<keyword evidence="10" id="KW-1185">Reference proteome</keyword>
<dbReference type="CDD" id="cd17502">
    <property type="entry name" value="MFS_Azr1_MDR_like"/>
    <property type="match status" value="1"/>
</dbReference>
<keyword evidence="6 7" id="KW-0472">Membrane</keyword>
<feature type="transmembrane region" description="Helical" evidence="7">
    <location>
        <begin position="272"/>
        <end position="292"/>
    </location>
</feature>
<feature type="transmembrane region" description="Helical" evidence="7">
    <location>
        <begin position="204"/>
        <end position="222"/>
    </location>
</feature>
<dbReference type="GO" id="GO:0022857">
    <property type="term" value="F:transmembrane transporter activity"/>
    <property type="evidence" value="ECO:0007669"/>
    <property type="project" value="InterPro"/>
</dbReference>
<evidence type="ECO:0000256" key="1">
    <source>
        <dbReference type="ARBA" id="ARBA00004651"/>
    </source>
</evidence>
<dbReference type="InterPro" id="IPR036259">
    <property type="entry name" value="MFS_trans_sf"/>
</dbReference>
<feature type="transmembrane region" description="Helical" evidence="7">
    <location>
        <begin position="304"/>
        <end position="324"/>
    </location>
</feature>
<dbReference type="PRINTS" id="PR01036">
    <property type="entry name" value="TCRTETB"/>
</dbReference>
<dbReference type="RefSeq" id="WP_243646957.1">
    <property type="nucleotide sequence ID" value="NZ_SLXK01000005.1"/>
</dbReference>
<accession>A0A4R2P8B8</accession>
<evidence type="ECO:0000256" key="5">
    <source>
        <dbReference type="ARBA" id="ARBA00022989"/>
    </source>
</evidence>
<evidence type="ECO:0000259" key="8">
    <source>
        <dbReference type="PROSITE" id="PS50850"/>
    </source>
</evidence>
<dbReference type="PROSITE" id="PS50850">
    <property type="entry name" value="MFS"/>
    <property type="match status" value="1"/>
</dbReference>
<dbReference type="FunFam" id="1.20.1720.10:FF:000004">
    <property type="entry name" value="EmrB/QacA family drug resistance transporter"/>
    <property type="match status" value="1"/>
</dbReference>
<dbReference type="PANTHER" id="PTHR23501">
    <property type="entry name" value="MAJOR FACILITATOR SUPERFAMILY"/>
    <property type="match status" value="1"/>
</dbReference>
<feature type="transmembrane region" description="Helical" evidence="7">
    <location>
        <begin position="336"/>
        <end position="355"/>
    </location>
</feature>
<dbReference type="Pfam" id="PF07690">
    <property type="entry name" value="MFS_1"/>
    <property type="match status" value="1"/>
</dbReference>
<feature type="domain" description="Major facilitator superfamily (MFS) profile" evidence="8">
    <location>
        <begin position="18"/>
        <end position="497"/>
    </location>
</feature>
<dbReference type="InterPro" id="IPR020846">
    <property type="entry name" value="MFS_dom"/>
</dbReference>
<dbReference type="SUPFAM" id="SSF103473">
    <property type="entry name" value="MFS general substrate transporter"/>
    <property type="match status" value="1"/>
</dbReference>
<feature type="transmembrane region" description="Helical" evidence="7">
    <location>
        <begin position="169"/>
        <end position="192"/>
    </location>
</feature>
<sequence>MNQAMQEGEKRQTNRPLVLLSLILGMFMAAIEGTIVATAIPDIVGDLGGFSLYSWVFSAYLLMNALTILIYGKLADLFGRKPIFIFGVIVFLLGSLLAGFAPSMKLLILFRFIQGFGAGAVQPIALTIVGDLYTMEERAKIQGYLSSVWGISAVIGPALGGVFVEYLDWAWVFWMNIPLGILSLIGTIFFFHENLNQAKHKIDYKGSILLFIAISSVMVVLIQGGVVWSWLSAPTILLVIIFILAMILFILQERKAVEPIVPLSIWKNRLIAIANCVNLTSGIVLIGLSSFLPAFVQVVMGKSAVVAGFTLTAMSIGWPIASTVTGKLLIKYGYKTLAVIGGYALVIGGVFFVLLDPAKGPLWAGIGSFIIGVGMGMISTTFIVSIQNSVKWELRGVATASNMFMRMMGSAVGAAFLGGILNSELKSFIHKKGAGEHLSIDSANQLLGQSGDANLSAPAMNLLREGLTGALHHVYMGVFIFAVISLLLILIIPKKRA</sequence>
<dbReference type="InterPro" id="IPR011701">
    <property type="entry name" value="MFS"/>
</dbReference>
<dbReference type="Gene3D" id="1.20.1720.10">
    <property type="entry name" value="Multidrug resistance protein D"/>
    <property type="match status" value="1"/>
</dbReference>
<dbReference type="EMBL" id="SLXK01000005">
    <property type="protein sequence ID" value="TCP30548.1"/>
    <property type="molecule type" value="Genomic_DNA"/>
</dbReference>
<proteinExistence type="predicted"/>
<feature type="transmembrane region" description="Helical" evidence="7">
    <location>
        <begin position="52"/>
        <end position="71"/>
    </location>
</feature>
<feature type="transmembrane region" description="Helical" evidence="7">
    <location>
        <begin position="83"/>
        <end position="102"/>
    </location>
</feature>
<keyword evidence="3" id="KW-1003">Cell membrane</keyword>
<dbReference type="Gene3D" id="1.20.1250.20">
    <property type="entry name" value="MFS general substrate transporter like domains"/>
    <property type="match status" value="1"/>
</dbReference>
<evidence type="ECO:0000313" key="10">
    <source>
        <dbReference type="Proteomes" id="UP000295416"/>
    </source>
</evidence>
<evidence type="ECO:0000256" key="3">
    <source>
        <dbReference type="ARBA" id="ARBA00022475"/>
    </source>
</evidence>
<dbReference type="GO" id="GO:0005886">
    <property type="term" value="C:plasma membrane"/>
    <property type="evidence" value="ECO:0007669"/>
    <property type="project" value="UniProtKB-SubCell"/>
</dbReference>
<reference evidence="9 10" key="1">
    <citation type="submission" date="2019-03" db="EMBL/GenBank/DDBJ databases">
        <title>Genomic Encyclopedia of Type Strains, Phase IV (KMG-IV): sequencing the most valuable type-strain genomes for metagenomic binning, comparative biology and taxonomic classification.</title>
        <authorList>
            <person name="Goeker M."/>
        </authorList>
    </citation>
    <scope>NUCLEOTIDE SEQUENCE [LARGE SCALE GENOMIC DNA]</scope>
    <source>
        <strain evidence="9 10">DSM 19377</strain>
    </source>
</reference>
<evidence type="ECO:0000256" key="4">
    <source>
        <dbReference type="ARBA" id="ARBA00022692"/>
    </source>
</evidence>
<comment type="caution">
    <text evidence="9">The sequence shown here is derived from an EMBL/GenBank/DDBJ whole genome shotgun (WGS) entry which is preliminary data.</text>
</comment>
<feature type="transmembrane region" description="Helical" evidence="7">
    <location>
        <begin position="17"/>
        <end position="40"/>
    </location>
</feature>
<evidence type="ECO:0000313" key="9">
    <source>
        <dbReference type="EMBL" id="TCP30548.1"/>
    </source>
</evidence>
<dbReference type="Proteomes" id="UP000295416">
    <property type="component" value="Unassembled WGS sequence"/>
</dbReference>